<dbReference type="PANTHER" id="PTHR43157:SF32">
    <property type="entry name" value="RETINOL DEHYDROGENASE 12"/>
    <property type="match status" value="1"/>
</dbReference>
<evidence type="ECO:0000256" key="1">
    <source>
        <dbReference type="ARBA" id="ARBA00004891"/>
    </source>
</evidence>
<comment type="similarity">
    <text evidence="2 8">Belongs to the short-chain dehydrogenases/reductases (SDR) family.</text>
</comment>
<comment type="pathway">
    <text evidence="1">Cofactor metabolism; retinol metabolism.</text>
</comment>
<feature type="non-terminal residue" evidence="9">
    <location>
        <position position="333"/>
    </location>
</feature>
<dbReference type="InterPro" id="IPR002347">
    <property type="entry name" value="SDR_fam"/>
</dbReference>
<dbReference type="Gene3D" id="3.40.50.720">
    <property type="entry name" value="NAD(P)-binding Rossmann-like Domain"/>
    <property type="match status" value="1"/>
</dbReference>
<evidence type="ECO:0000256" key="7">
    <source>
        <dbReference type="ARBA" id="ARBA00050568"/>
    </source>
</evidence>
<accession>A0A7K9DKE9</accession>
<dbReference type="Proteomes" id="UP000518305">
    <property type="component" value="Unassembled WGS sequence"/>
</dbReference>
<sequence length="333" mass="36981">PPPVTATALSCRRYVAGGQCKSTAKLEGKVVIITGANTGIGKETAKDLARRGKSQAFLHQHNVCARVIVACRDIAKAEAAASEIRAETGNQQIIVKKLDLADTKSIREFAEKFLAEEKELHILINNAGVMLCPYSKTADGFEMHLGVNHLGHFLLTFLLLERLKQSAPARIVNVSSLAHHGGRIRFHDLQGEKSYNRGLAYCHSKLANVLFTRELARRLQGNLMHADLFWPTFFFIGTKVTANALHPGSVHSELVRHSSVMTWLWKIFSFFLKTPWEGAQTSIYCAVAEELDSVTGQYFSDCQPAYVSPRGRDDDTAKKLWSVSCELLGIQWD</sequence>
<dbReference type="SUPFAM" id="SSF51735">
    <property type="entry name" value="NAD(P)-binding Rossmann-fold domains"/>
    <property type="match status" value="1"/>
</dbReference>
<dbReference type="Pfam" id="PF00106">
    <property type="entry name" value="adh_short"/>
    <property type="match status" value="1"/>
</dbReference>
<proteinExistence type="inferred from homology"/>
<dbReference type="OrthoDB" id="191139at2759"/>
<evidence type="ECO:0000256" key="5">
    <source>
        <dbReference type="ARBA" id="ARBA00023002"/>
    </source>
</evidence>
<comment type="caution">
    <text evidence="9">The sequence shown here is derived from an EMBL/GenBank/DDBJ whole genome shotgun (WGS) entry which is preliminary data.</text>
</comment>
<dbReference type="PANTHER" id="PTHR43157">
    <property type="entry name" value="PHOSPHATIDYLINOSITOL-GLYCAN BIOSYNTHESIS CLASS F PROTEIN-RELATED"/>
    <property type="match status" value="1"/>
</dbReference>
<evidence type="ECO:0000313" key="9">
    <source>
        <dbReference type="EMBL" id="NXG65176.1"/>
    </source>
</evidence>
<dbReference type="FunFam" id="3.40.50.720:FF:000145">
    <property type="entry name" value="Retinol dehydrogenase 12"/>
    <property type="match status" value="1"/>
</dbReference>
<protein>
    <recommendedName>
        <fullName evidence="3">NADP-retinol dehydrogenase</fullName>
        <ecNumber evidence="3">1.1.1.300</ecNumber>
    </recommendedName>
</protein>
<dbReference type="EC" id="1.1.1.300" evidence="3"/>
<feature type="non-terminal residue" evidence="9">
    <location>
        <position position="1"/>
    </location>
</feature>
<name>A0A7K9DKE9_9AVES</name>
<keyword evidence="4" id="KW-0521">NADP</keyword>
<dbReference type="EMBL" id="VWZJ01011723">
    <property type="protein sequence ID" value="NXG65176.1"/>
    <property type="molecule type" value="Genomic_DNA"/>
</dbReference>
<keyword evidence="5" id="KW-0560">Oxidoreductase</keyword>
<gene>
    <name evidence="9" type="primary">Rdh12</name>
    <name evidence="9" type="ORF">HEMCOM_R06144</name>
</gene>
<evidence type="ECO:0000256" key="3">
    <source>
        <dbReference type="ARBA" id="ARBA00012852"/>
    </source>
</evidence>
<evidence type="ECO:0000256" key="4">
    <source>
        <dbReference type="ARBA" id="ARBA00022857"/>
    </source>
</evidence>
<dbReference type="InterPro" id="IPR036291">
    <property type="entry name" value="NAD(P)-bd_dom_sf"/>
</dbReference>
<organism evidence="9 10">
    <name type="scientific">Hemiprocne comata</name>
    <dbReference type="NCBI Taxonomy" id="243314"/>
    <lineage>
        <taxon>Eukaryota</taxon>
        <taxon>Metazoa</taxon>
        <taxon>Chordata</taxon>
        <taxon>Craniata</taxon>
        <taxon>Vertebrata</taxon>
        <taxon>Euteleostomi</taxon>
        <taxon>Archelosauria</taxon>
        <taxon>Archosauria</taxon>
        <taxon>Dinosauria</taxon>
        <taxon>Saurischia</taxon>
        <taxon>Theropoda</taxon>
        <taxon>Coelurosauria</taxon>
        <taxon>Aves</taxon>
        <taxon>Neognathae</taxon>
        <taxon>Neoaves</taxon>
        <taxon>Strisores</taxon>
        <taxon>Apodiformes</taxon>
        <taxon>Apodidae</taxon>
        <taxon>Hemiprocninae</taxon>
        <taxon>Hemiprocne</taxon>
    </lineage>
</organism>
<evidence type="ECO:0000313" key="10">
    <source>
        <dbReference type="Proteomes" id="UP000518305"/>
    </source>
</evidence>
<evidence type="ECO:0000256" key="2">
    <source>
        <dbReference type="ARBA" id="ARBA00006484"/>
    </source>
</evidence>
<evidence type="ECO:0000256" key="6">
    <source>
        <dbReference type="ARBA" id="ARBA00023098"/>
    </source>
</evidence>
<reference evidence="9 10" key="1">
    <citation type="submission" date="2019-09" db="EMBL/GenBank/DDBJ databases">
        <title>Bird 10,000 Genomes (B10K) Project - Family phase.</title>
        <authorList>
            <person name="Zhang G."/>
        </authorList>
    </citation>
    <scope>NUCLEOTIDE SEQUENCE [LARGE SCALE GENOMIC DNA]</scope>
    <source>
        <strain evidence="9">B10K-DU-001-23</strain>
        <tissue evidence="9">Muscle</tissue>
    </source>
</reference>
<evidence type="ECO:0000256" key="8">
    <source>
        <dbReference type="RuleBase" id="RU000363"/>
    </source>
</evidence>
<dbReference type="PRINTS" id="PR00080">
    <property type="entry name" value="SDRFAMILY"/>
</dbReference>
<keyword evidence="6" id="KW-0443">Lipid metabolism</keyword>
<dbReference type="GO" id="GO:0052650">
    <property type="term" value="F:all-trans-retinol dehydrogenase (NADP+) activity"/>
    <property type="evidence" value="ECO:0007669"/>
    <property type="project" value="UniProtKB-EC"/>
</dbReference>
<dbReference type="PRINTS" id="PR00081">
    <property type="entry name" value="GDHRDH"/>
</dbReference>
<comment type="catalytic activity">
    <reaction evidence="7">
        <text>all-trans-retinol + NADP(+) = all-trans-retinal + NADPH + H(+)</text>
        <dbReference type="Rhea" id="RHEA:25033"/>
        <dbReference type="ChEBI" id="CHEBI:15378"/>
        <dbReference type="ChEBI" id="CHEBI:17336"/>
        <dbReference type="ChEBI" id="CHEBI:17898"/>
        <dbReference type="ChEBI" id="CHEBI:57783"/>
        <dbReference type="ChEBI" id="CHEBI:58349"/>
        <dbReference type="EC" id="1.1.1.300"/>
    </reaction>
</comment>
<keyword evidence="10" id="KW-1185">Reference proteome</keyword>
<dbReference type="AlphaFoldDB" id="A0A7K9DKE9"/>